<evidence type="ECO:0000259" key="16">
    <source>
        <dbReference type="PROSITE" id="PS50222"/>
    </source>
</evidence>
<evidence type="ECO:0000256" key="3">
    <source>
        <dbReference type="ARBA" id="ARBA00020557"/>
    </source>
</evidence>
<dbReference type="GO" id="GO:0005743">
    <property type="term" value="C:mitochondrial inner membrane"/>
    <property type="evidence" value="ECO:0007669"/>
    <property type="project" value="UniProtKB-SubCell"/>
</dbReference>
<evidence type="ECO:0000256" key="5">
    <source>
        <dbReference type="ARBA" id="ARBA00022692"/>
    </source>
</evidence>
<keyword evidence="4" id="KW-0813">Transport</keyword>
<evidence type="ECO:0000256" key="4">
    <source>
        <dbReference type="ARBA" id="ARBA00022449"/>
    </source>
</evidence>
<evidence type="ECO:0000256" key="14">
    <source>
        <dbReference type="SAM" id="MobiDB-lite"/>
    </source>
</evidence>
<comment type="subcellular location">
    <subcellularLocation>
        <location evidence="1">Mitochondrion inner membrane</location>
        <topology evidence="1">Single-pass membrane protein</topology>
    </subcellularLocation>
</comment>
<dbReference type="PROSITE" id="PS00018">
    <property type="entry name" value="EF_HAND_1"/>
    <property type="match status" value="1"/>
</dbReference>
<comment type="caution">
    <text evidence="18">The sequence shown here is derived from an EMBL/GenBank/DDBJ whole genome shotgun (WGS) entry which is preliminary data.</text>
</comment>
<evidence type="ECO:0000256" key="12">
    <source>
        <dbReference type="PROSITE-ProRule" id="PRU01094"/>
    </source>
</evidence>
<sequence length="823" mass="91250">MTSKRNAALLQQLVRAYQQQLINPAACRTLVEYPPLCSRLIATQSWQGSSSTGQSLSSPGGSWQEKQHAAWSSHAASRFFSAQPQPAREDDEEQQRVSSGAHAQASSSRHAASLPHSSSSQYSNEPRQQSRSQSRGPAQSMSGSRIMSTLVGEDTAKKCDEIIDSLTSKAEGSRPSTRVQSIAQHIRHYLSLAWNGYMSVQGFVLSIPGAITHHIALPWAEKQEVYKGWWLATKREIKHYWVGTKLLWADVKIAARLGFKVVQGKTLTRRERRQLTRTIADVFRLVPFAVFIVVPFMEILLPVALKLFPNMLPSTFENKLKKEEEMKKRVIAKMEVARFLQDTVSTMAKDISKSSNIDATQASAAELYQFMKRIRSGEHVNNYEITKFAQLFNDELTLDNLERIHLVNLCRFVGISPFGTDNFLVTRLRGHLYRIKEDDKVIKSEGLDSLSEDELRSACRARGMRAPFGERSGDFMKDQMREWLDLSLNRALPSSLLLLSRAFTVTLPVGGETSEFDSLKDTIGALPNKVINEVGMEATAADGADVAQQYERKLEYLRREEELIREEELEAEALLSSNQPILQPDQSPQQMAAAAAAAAVVREAAASAVMDVLEGESEEEKSAKLAAAKEEKMRTVISALAVMASSSGVSREREEFMQLVRTEIKRYDNQLADDDKPMSMVFHAGGDDVAQPPELKDAVGPKRLAGKVTTILQRIEKELDAVDLHIGDSMHILDADNDGMISRAELQTAMGFLREQLGEDELRLLLERLNAFNKDDGPFDVGNLMSLSELGGPGADPSDVQDKAAEAAVSAVLGGEEKKTAKQ</sequence>
<dbReference type="PROSITE" id="PS50222">
    <property type="entry name" value="EF_HAND_2"/>
    <property type="match status" value="1"/>
</dbReference>
<dbReference type="InterPro" id="IPR044202">
    <property type="entry name" value="LETM1/MDM38-like"/>
</dbReference>
<evidence type="ECO:0000256" key="10">
    <source>
        <dbReference type="ARBA" id="ARBA00023136"/>
    </source>
</evidence>
<dbReference type="PANTHER" id="PTHR14009">
    <property type="entry name" value="LEUCINE ZIPPER-EF-HAND CONTAINING TRANSMEMBRANE PROTEIN"/>
    <property type="match status" value="1"/>
</dbReference>
<keyword evidence="9 12" id="KW-0496">Mitochondrion</keyword>
<evidence type="ECO:0000256" key="15">
    <source>
        <dbReference type="SAM" id="Phobius"/>
    </source>
</evidence>
<keyword evidence="8 15" id="KW-1133">Transmembrane helix</keyword>
<dbReference type="GO" id="GO:0005509">
    <property type="term" value="F:calcium ion binding"/>
    <property type="evidence" value="ECO:0007669"/>
    <property type="project" value="InterPro"/>
</dbReference>
<feature type="compositionally biased region" description="Low complexity" evidence="14">
    <location>
        <begin position="98"/>
        <end position="113"/>
    </location>
</feature>
<keyword evidence="5 15" id="KW-0812">Transmembrane</keyword>
<dbReference type="Gene3D" id="1.10.238.10">
    <property type="entry name" value="EF-hand"/>
    <property type="match status" value="1"/>
</dbReference>
<name>A0AAW1QXF5_9CHLO</name>
<evidence type="ECO:0000256" key="6">
    <source>
        <dbReference type="ARBA" id="ARBA00022792"/>
    </source>
</evidence>
<feature type="domain" description="Letm1 RBD" evidence="17">
    <location>
        <begin position="328"/>
        <end position="528"/>
    </location>
</feature>
<dbReference type="GO" id="GO:0015297">
    <property type="term" value="F:antiporter activity"/>
    <property type="evidence" value="ECO:0007669"/>
    <property type="project" value="UniProtKB-KW"/>
</dbReference>
<keyword evidence="10 15" id="KW-0472">Membrane</keyword>
<dbReference type="GO" id="GO:0043022">
    <property type="term" value="F:ribosome binding"/>
    <property type="evidence" value="ECO:0007669"/>
    <property type="project" value="InterPro"/>
</dbReference>
<dbReference type="InterPro" id="IPR002048">
    <property type="entry name" value="EF_hand_dom"/>
</dbReference>
<evidence type="ECO:0000256" key="7">
    <source>
        <dbReference type="ARBA" id="ARBA00022837"/>
    </source>
</evidence>
<protein>
    <recommendedName>
        <fullName evidence="3">Mitochondrial proton/calcium exchanger protein</fullName>
    </recommendedName>
    <alternativeName>
        <fullName evidence="11">Leucine zipper-EF-hand-containing transmembrane protein 1</fullName>
    </alternativeName>
</protein>
<dbReference type="SUPFAM" id="SSF47473">
    <property type="entry name" value="EF-hand"/>
    <property type="match status" value="1"/>
</dbReference>
<dbReference type="InterPro" id="IPR011992">
    <property type="entry name" value="EF-hand-dom_pair"/>
</dbReference>
<feature type="region of interest" description="Disordered" evidence="14">
    <location>
        <begin position="48"/>
        <end position="144"/>
    </location>
</feature>
<feature type="coiled-coil region" evidence="13">
    <location>
        <begin position="547"/>
        <end position="577"/>
    </location>
</feature>
<evidence type="ECO:0000256" key="2">
    <source>
        <dbReference type="ARBA" id="ARBA00009584"/>
    </source>
</evidence>
<evidence type="ECO:0000256" key="11">
    <source>
        <dbReference type="ARBA" id="ARBA00031360"/>
    </source>
</evidence>
<dbReference type="PROSITE" id="PS51758">
    <property type="entry name" value="LETM1_RBD"/>
    <property type="match status" value="1"/>
</dbReference>
<keyword evidence="13" id="KW-0175">Coiled coil</keyword>
<dbReference type="PANTHER" id="PTHR14009:SF1">
    <property type="entry name" value="MITOCHONDRIAL PROTON_CALCIUM EXCHANGER PROTEIN"/>
    <property type="match status" value="1"/>
</dbReference>
<evidence type="ECO:0000313" key="19">
    <source>
        <dbReference type="Proteomes" id="UP001438707"/>
    </source>
</evidence>
<dbReference type="Proteomes" id="UP001438707">
    <property type="component" value="Unassembled WGS sequence"/>
</dbReference>
<evidence type="ECO:0000259" key="17">
    <source>
        <dbReference type="PROSITE" id="PS51758"/>
    </source>
</evidence>
<dbReference type="InterPro" id="IPR033122">
    <property type="entry name" value="LETM1-like_RBD"/>
</dbReference>
<dbReference type="Pfam" id="PF07766">
    <property type="entry name" value="LETM1_RBD"/>
    <property type="match status" value="1"/>
</dbReference>
<feature type="domain" description="EF-hand" evidence="16">
    <location>
        <begin position="721"/>
        <end position="756"/>
    </location>
</feature>
<dbReference type="EMBL" id="JALJOS010000022">
    <property type="protein sequence ID" value="KAK9825958.1"/>
    <property type="molecule type" value="Genomic_DNA"/>
</dbReference>
<keyword evidence="7" id="KW-0106">Calcium</keyword>
<keyword evidence="4" id="KW-0050">Antiport</keyword>
<evidence type="ECO:0000256" key="8">
    <source>
        <dbReference type="ARBA" id="ARBA00022989"/>
    </source>
</evidence>
<dbReference type="GO" id="GO:0030003">
    <property type="term" value="P:intracellular monoatomic cation homeostasis"/>
    <property type="evidence" value="ECO:0007669"/>
    <property type="project" value="TreeGrafter"/>
</dbReference>
<proteinExistence type="inferred from homology"/>
<evidence type="ECO:0000313" key="18">
    <source>
        <dbReference type="EMBL" id="KAK9825958.1"/>
    </source>
</evidence>
<evidence type="ECO:0000256" key="13">
    <source>
        <dbReference type="SAM" id="Coils"/>
    </source>
</evidence>
<accession>A0AAW1QXF5</accession>
<organism evidence="18 19">
    <name type="scientific">Apatococcus lobatus</name>
    <dbReference type="NCBI Taxonomy" id="904363"/>
    <lineage>
        <taxon>Eukaryota</taxon>
        <taxon>Viridiplantae</taxon>
        <taxon>Chlorophyta</taxon>
        <taxon>core chlorophytes</taxon>
        <taxon>Trebouxiophyceae</taxon>
        <taxon>Chlorellales</taxon>
        <taxon>Chlorellaceae</taxon>
        <taxon>Apatococcus</taxon>
    </lineage>
</organism>
<evidence type="ECO:0000256" key="1">
    <source>
        <dbReference type="ARBA" id="ARBA00004434"/>
    </source>
</evidence>
<gene>
    <name evidence="18" type="ORF">WJX74_001248</name>
</gene>
<reference evidence="18 19" key="1">
    <citation type="journal article" date="2024" name="Nat. Commun.">
        <title>Phylogenomics reveals the evolutionary origins of lichenization in chlorophyte algae.</title>
        <authorList>
            <person name="Puginier C."/>
            <person name="Libourel C."/>
            <person name="Otte J."/>
            <person name="Skaloud P."/>
            <person name="Haon M."/>
            <person name="Grisel S."/>
            <person name="Petersen M."/>
            <person name="Berrin J.G."/>
            <person name="Delaux P.M."/>
            <person name="Dal Grande F."/>
            <person name="Keller J."/>
        </authorList>
    </citation>
    <scope>NUCLEOTIDE SEQUENCE [LARGE SCALE GENOMIC DNA]</scope>
    <source>
        <strain evidence="18 19">SAG 2145</strain>
    </source>
</reference>
<feature type="compositionally biased region" description="Low complexity" evidence="14">
    <location>
        <begin position="48"/>
        <end position="62"/>
    </location>
</feature>
<keyword evidence="6" id="KW-0999">Mitochondrion inner membrane</keyword>
<dbReference type="InterPro" id="IPR018247">
    <property type="entry name" value="EF_Hand_1_Ca_BS"/>
</dbReference>
<keyword evidence="19" id="KW-1185">Reference proteome</keyword>
<comment type="similarity">
    <text evidence="2">Belongs to the LETM1 family.</text>
</comment>
<feature type="compositionally biased region" description="Polar residues" evidence="14">
    <location>
        <begin position="115"/>
        <end position="144"/>
    </location>
</feature>
<evidence type="ECO:0000256" key="9">
    <source>
        <dbReference type="ARBA" id="ARBA00023128"/>
    </source>
</evidence>
<feature type="transmembrane region" description="Helical" evidence="15">
    <location>
        <begin position="282"/>
        <end position="305"/>
    </location>
</feature>
<dbReference type="AlphaFoldDB" id="A0AAW1QXF5"/>